<dbReference type="InterPro" id="IPR014457">
    <property type="entry name" value="UCP010260"/>
</dbReference>
<dbReference type="AlphaFoldDB" id="A0A6N9YKG5"/>
<sequence>MREYTYAEVGATRHEPLPAGYHHARRRERIGHGRAAFDAASHGLMTWAVQRGAGIRVDSTSAEVREGVELLNGVGIGPLRLRAPCRVVWTVEEPRRVGFAYGTLQGHPESGEESLILEIDDHDDVWFTITVFSRAAAWYAKIGGPVTRALQSFATRRYVDAARHLANPQ</sequence>
<comment type="caution">
    <text evidence="2">The sequence shown here is derived from an EMBL/GenBank/DDBJ whole genome shotgun (WGS) entry which is preliminary data.</text>
</comment>
<keyword evidence="3" id="KW-1185">Reference proteome</keyword>
<organism evidence="2 3">
    <name type="scientific">Phytoactinopolyspora alkaliphila</name>
    <dbReference type="NCBI Taxonomy" id="1783498"/>
    <lineage>
        <taxon>Bacteria</taxon>
        <taxon>Bacillati</taxon>
        <taxon>Actinomycetota</taxon>
        <taxon>Actinomycetes</taxon>
        <taxon>Jiangellales</taxon>
        <taxon>Jiangellaceae</taxon>
        <taxon>Phytoactinopolyspora</taxon>
    </lineage>
</organism>
<dbReference type="RefSeq" id="WP_163818290.1">
    <property type="nucleotide sequence ID" value="NZ_JAAGOB010000004.1"/>
</dbReference>
<evidence type="ECO:0000313" key="3">
    <source>
        <dbReference type="Proteomes" id="UP000469185"/>
    </source>
</evidence>
<dbReference type="PANTHER" id="PTHR34202:SF1">
    <property type="entry name" value="UPF0548 PROTEIN"/>
    <property type="match status" value="1"/>
</dbReference>
<dbReference type="InterPro" id="IPR018960">
    <property type="entry name" value="DUF1990"/>
</dbReference>
<dbReference type="PANTHER" id="PTHR34202">
    <property type="entry name" value="UPF0548 PROTEIN"/>
    <property type="match status" value="1"/>
</dbReference>
<gene>
    <name evidence="2" type="ORF">G1H11_09390</name>
</gene>
<feature type="domain" description="DUF1990" evidence="1">
    <location>
        <begin position="5"/>
        <end position="160"/>
    </location>
</feature>
<evidence type="ECO:0000313" key="2">
    <source>
        <dbReference type="EMBL" id="NED95526.1"/>
    </source>
</evidence>
<dbReference type="Pfam" id="PF09348">
    <property type="entry name" value="DUF1990"/>
    <property type="match status" value="1"/>
</dbReference>
<dbReference type="PIRSF" id="PIRSF010260">
    <property type="entry name" value="UCP010260"/>
    <property type="match status" value="1"/>
</dbReference>
<proteinExistence type="predicted"/>
<accession>A0A6N9YKG5</accession>
<evidence type="ECO:0000259" key="1">
    <source>
        <dbReference type="Pfam" id="PF09348"/>
    </source>
</evidence>
<dbReference type="EMBL" id="JAAGOB010000004">
    <property type="protein sequence ID" value="NED95526.1"/>
    <property type="molecule type" value="Genomic_DNA"/>
</dbReference>
<protein>
    <submittedName>
        <fullName evidence="2">DUF1990 domain-containing protein</fullName>
    </submittedName>
</protein>
<name>A0A6N9YKG5_9ACTN</name>
<reference evidence="2 3" key="1">
    <citation type="submission" date="2020-02" db="EMBL/GenBank/DDBJ databases">
        <authorList>
            <person name="Li X.-J."/>
            <person name="Feng X.-M."/>
        </authorList>
    </citation>
    <scope>NUCLEOTIDE SEQUENCE [LARGE SCALE GENOMIC DNA]</scope>
    <source>
        <strain evidence="2 3">CGMCC 4.7225</strain>
    </source>
</reference>
<dbReference type="Proteomes" id="UP000469185">
    <property type="component" value="Unassembled WGS sequence"/>
</dbReference>